<dbReference type="AlphaFoldDB" id="A0AA39XNP6"/>
<organism evidence="2 3">
    <name type="scientific">Bombardia bombarda</name>
    <dbReference type="NCBI Taxonomy" id="252184"/>
    <lineage>
        <taxon>Eukaryota</taxon>
        <taxon>Fungi</taxon>
        <taxon>Dikarya</taxon>
        <taxon>Ascomycota</taxon>
        <taxon>Pezizomycotina</taxon>
        <taxon>Sordariomycetes</taxon>
        <taxon>Sordariomycetidae</taxon>
        <taxon>Sordariales</taxon>
        <taxon>Lasiosphaeriaceae</taxon>
        <taxon>Bombardia</taxon>
    </lineage>
</organism>
<feature type="domain" description="DUF6923" evidence="1">
    <location>
        <begin position="1"/>
        <end position="193"/>
    </location>
</feature>
<dbReference type="Proteomes" id="UP001174934">
    <property type="component" value="Unassembled WGS sequence"/>
</dbReference>
<evidence type="ECO:0000313" key="2">
    <source>
        <dbReference type="EMBL" id="KAK0637397.1"/>
    </source>
</evidence>
<sequence length="197" mass="20719">IGYNILDNFIYGRQNAGNGTYNLVRISGSGGSSAILNLGATVAGNVGDIDSDGYYWMASGGQGWWRIDLRPGSATYGTVVESGTADALGYGIADWVYIPSAGRWLYAVATNSPGANTSTLLRFSMDTHTWSVVRQYTGTPSSTWGAQYGINTGILYASDNTGGQIWSFPIDGSAPTHVTDGPPSGQNDGARCVLNIL</sequence>
<evidence type="ECO:0000259" key="1">
    <source>
        <dbReference type="Pfam" id="PF21959"/>
    </source>
</evidence>
<feature type="non-terminal residue" evidence="2">
    <location>
        <position position="1"/>
    </location>
</feature>
<accession>A0AA39XNP6</accession>
<proteinExistence type="predicted"/>
<reference evidence="2" key="1">
    <citation type="submission" date="2023-06" db="EMBL/GenBank/DDBJ databases">
        <title>Genome-scale phylogeny and comparative genomics of the fungal order Sordariales.</title>
        <authorList>
            <consortium name="Lawrence Berkeley National Laboratory"/>
            <person name="Hensen N."/>
            <person name="Bonometti L."/>
            <person name="Westerberg I."/>
            <person name="Brannstrom I.O."/>
            <person name="Guillou S."/>
            <person name="Cros-Aarteil S."/>
            <person name="Calhoun S."/>
            <person name="Haridas S."/>
            <person name="Kuo A."/>
            <person name="Mondo S."/>
            <person name="Pangilinan J."/>
            <person name="Riley R."/>
            <person name="LaButti K."/>
            <person name="Andreopoulos B."/>
            <person name="Lipzen A."/>
            <person name="Chen C."/>
            <person name="Yanf M."/>
            <person name="Daum C."/>
            <person name="Ng V."/>
            <person name="Clum A."/>
            <person name="Steindorff A."/>
            <person name="Ohm R."/>
            <person name="Martin F."/>
            <person name="Silar P."/>
            <person name="Natvig D."/>
            <person name="Lalanne C."/>
            <person name="Gautier V."/>
            <person name="Ament-velasquez S.L."/>
            <person name="Kruys A."/>
            <person name="Hutchinson M.I."/>
            <person name="Powell A.J."/>
            <person name="Barry K."/>
            <person name="Miller A.N."/>
            <person name="Grigoriev I.V."/>
            <person name="Debuchy R."/>
            <person name="Gladieux P."/>
            <person name="Thoren M.H."/>
            <person name="Johannesson H."/>
        </authorList>
    </citation>
    <scope>NUCLEOTIDE SEQUENCE</scope>
    <source>
        <strain evidence="2">SMH3391-2</strain>
    </source>
</reference>
<comment type="caution">
    <text evidence="2">The sequence shown here is derived from an EMBL/GenBank/DDBJ whole genome shotgun (WGS) entry which is preliminary data.</text>
</comment>
<dbReference type="Pfam" id="PF21959">
    <property type="entry name" value="DUF6923"/>
    <property type="match status" value="1"/>
</dbReference>
<evidence type="ECO:0000313" key="3">
    <source>
        <dbReference type="Proteomes" id="UP001174934"/>
    </source>
</evidence>
<name>A0AA39XNP6_9PEZI</name>
<gene>
    <name evidence="2" type="ORF">B0T17DRAFT_483269</name>
</gene>
<dbReference type="EMBL" id="JAULSR010000001">
    <property type="protein sequence ID" value="KAK0637397.1"/>
    <property type="molecule type" value="Genomic_DNA"/>
</dbReference>
<keyword evidence="3" id="KW-1185">Reference proteome</keyword>
<protein>
    <recommendedName>
        <fullName evidence="1">DUF6923 domain-containing protein</fullName>
    </recommendedName>
</protein>
<dbReference type="SUPFAM" id="SSF63829">
    <property type="entry name" value="Calcium-dependent phosphotriesterase"/>
    <property type="match status" value="1"/>
</dbReference>
<dbReference type="InterPro" id="IPR054215">
    <property type="entry name" value="DUF6923"/>
</dbReference>